<gene>
    <name evidence="2" type="ORF">R3P38DRAFT_2773074</name>
</gene>
<protein>
    <submittedName>
        <fullName evidence="2">Uncharacterized protein</fullName>
    </submittedName>
</protein>
<dbReference type="Proteomes" id="UP001362999">
    <property type="component" value="Unassembled WGS sequence"/>
</dbReference>
<feature type="region of interest" description="Disordered" evidence="1">
    <location>
        <begin position="32"/>
        <end position="129"/>
    </location>
</feature>
<comment type="caution">
    <text evidence="2">The sequence shown here is derived from an EMBL/GenBank/DDBJ whole genome shotgun (WGS) entry which is preliminary data.</text>
</comment>
<accession>A0AAW0C4G1</accession>
<dbReference type="AlphaFoldDB" id="A0AAW0C4G1"/>
<feature type="region of interest" description="Disordered" evidence="1">
    <location>
        <begin position="142"/>
        <end position="179"/>
    </location>
</feature>
<evidence type="ECO:0000313" key="3">
    <source>
        <dbReference type="Proteomes" id="UP001362999"/>
    </source>
</evidence>
<organism evidence="2 3">
    <name type="scientific">Favolaschia claudopus</name>
    <dbReference type="NCBI Taxonomy" id="2862362"/>
    <lineage>
        <taxon>Eukaryota</taxon>
        <taxon>Fungi</taxon>
        <taxon>Dikarya</taxon>
        <taxon>Basidiomycota</taxon>
        <taxon>Agaricomycotina</taxon>
        <taxon>Agaricomycetes</taxon>
        <taxon>Agaricomycetidae</taxon>
        <taxon>Agaricales</taxon>
        <taxon>Marasmiineae</taxon>
        <taxon>Mycenaceae</taxon>
        <taxon>Favolaschia</taxon>
    </lineage>
</organism>
<feature type="compositionally biased region" description="Polar residues" evidence="1">
    <location>
        <begin position="118"/>
        <end position="129"/>
    </location>
</feature>
<feature type="compositionally biased region" description="Polar residues" evidence="1">
    <location>
        <begin position="162"/>
        <end position="179"/>
    </location>
</feature>
<evidence type="ECO:0000256" key="1">
    <source>
        <dbReference type="SAM" id="MobiDB-lite"/>
    </source>
</evidence>
<dbReference type="EMBL" id="JAWWNJ010000022">
    <property type="protein sequence ID" value="KAK7033863.1"/>
    <property type="molecule type" value="Genomic_DNA"/>
</dbReference>
<evidence type="ECO:0000313" key="2">
    <source>
        <dbReference type="EMBL" id="KAK7033863.1"/>
    </source>
</evidence>
<sequence length="179" mass="19507">MYVRISILGGSQGMRPNSYTKAQSYDHTVPDLSHFTENDGLPTDQSIFTDPPPTSTQQSNQSSYTDGINPDIPTRDVTMTEASIPPSSTVEEETSHRGGFRLGSGRKANILAPGPKLKSTTLGKQKQSSYLSQVPLPAYFRPRVSHRPVPQNSRPSFWADHASSSNSAPPLSENINSCM</sequence>
<keyword evidence="3" id="KW-1185">Reference proteome</keyword>
<name>A0AAW0C4G1_9AGAR</name>
<reference evidence="2 3" key="1">
    <citation type="journal article" date="2024" name="J Genomics">
        <title>Draft genome sequencing and assembly of Favolaschia claudopus CIRM-BRFM 2984 isolated from oak limbs.</title>
        <authorList>
            <person name="Navarro D."/>
            <person name="Drula E."/>
            <person name="Chaduli D."/>
            <person name="Cazenave R."/>
            <person name="Ahrendt S."/>
            <person name="Wang J."/>
            <person name="Lipzen A."/>
            <person name="Daum C."/>
            <person name="Barry K."/>
            <person name="Grigoriev I.V."/>
            <person name="Favel A."/>
            <person name="Rosso M.N."/>
            <person name="Martin F."/>
        </authorList>
    </citation>
    <scope>NUCLEOTIDE SEQUENCE [LARGE SCALE GENOMIC DNA]</scope>
    <source>
        <strain evidence="2 3">CIRM-BRFM 2984</strain>
    </source>
</reference>
<proteinExistence type="predicted"/>